<dbReference type="PANTHER" id="PTHR48081">
    <property type="entry name" value="AB HYDROLASE SUPERFAMILY PROTEIN C4A8.06C"/>
    <property type="match status" value="1"/>
</dbReference>
<evidence type="ECO:0000313" key="4">
    <source>
        <dbReference type="EMBL" id="ESO82770.1"/>
    </source>
</evidence>
<dbReference type="OrthoDB" id="408631at2759"/>
<name>V3ZK54_LOTGI</name>
<organism evidence="4 5">
    <name type="scientific">Lottia gigantea</name>
    <name type="common">Giant owl limpet</name>
    <dbReference type="NCBI Taxonomy" id="225164"/>
    <lineage>
        <taxon>Eukaryota</taxon>
        <taxon>Metazoa</taxon>
        <taxon>Spiralia</taxon>
        <taxon>Lophotrochozoa</taxon>
        <taxon>Mollusca</taxon>
        <taxon>Gastropoda</taxon>
        <taxon>Patellogastropoda</taxon>
        <taxon>Lottioidea</taxon>
        <taxon>Lottiidae</taxon>
        <taxon>Lottia</taxon>
    </lineage>
</organism>
<dbReference type="STRING" id="225164.V3ZK54"/>
<accession>V3ZK54</accession>
<dbReference type="InterPro" id="IPR013094">
    <property type="entry name" value="AB_hydrolase_3"/>
</dbReference>
<dbReference type="Pfam" id="PF07859">
    <property type="entry name" value="Abhydrolase_3"/>
    <property type="match status" value="2"/>
</dbReference>
<dbReference type="OMA" id="WLDEMGR"/>
<feature type="domain" description="Alpha/beta hydrolase fold-3" evidence="3">
    <location>
        <begin position="97"/>
        <end position="237"/>
    </location>
</feature>
<dbReference type="InterPro" id="IPR050300">
    <property type="entry name" value="GDXG_lipolytic_enzyme"/>
</dbReference>
<dbReference type="EMBL" id="KB203854">
    <property type="protein sequence ID" value="ESO82770.1"/>
    <property type="molecule type" value="Genomic_DNA"/>
</dbReference>
<dbReference type="HOGENOM" id="CLU_012494_12_3_1"/>
<dbReference type="AlphaFoldDB" id="V3ZK54"/>
<dbReference type="Gene3D" id="3.40.50.1820">
    <property type="entry name" value="alpha/beta hydrolase"/>
    <property type="match status" value="1"/>
</dbReference>
<dbReference type="PIRSF" id="PIRSF037251">
    <property type="entry name" value="Arylacetamide_deacetylase"/>
    <property type="match status" value="1"/>
</dbReference>
<feature type="domain" description="Alpha/beta hydrolase fold-3" evidence="3">
    <location>
        <begin position="296"/>
        <end position="359"/>
    </location>
</feature>
<reference evidence="4 5" key="1">
    <citation type="journal article" date="2013" name="Nature">
        <title>Insights into bilaterian evolution from three spiralian genomes.</title>
        <authorList>
            <person name="Simakov O."/>
            <person name="Marletaz F."/>
            <person name="Cho S.J."/>
            <person name="Edsinger-Gonzales E."/>
            <person name="Havlak P."/>
            <person name="Hellsten U."/>
            <person name="Kuo D.H."/>
            <person name="Larsson T."/>
            <person name="Lv J."/>
            <person name="Arendt D."/>
            <person name="Savage R."/>
            <person name="Osoegawa K."/>
            <person name="de Jong P."/>
            <person name="Grimwood J."/>
            <person name="Chapman J.A."/>
            <person name="Shapiro H."/>
            <person name="Aerts A."/>
            <person name="Otillar R.P."/>
            <person name="Terry A.Y."/>
            <person name="Boore J.L."/>
            <person name="Grigoriev I.V."/>
            <person name="Lindberg D.R."/>
            <person name="Seaver E.C."/>
            <person name="Weisblat D.A."/>
            <person name="Putnam N.H."/>
            <person name="Rokhsar D.S."/>
        </authorList>
    </citation>
    <scope>NUCLEOTIDE SEQUENCE [LARGE SCALE GENOMIC DNA]</scope>
</reference>
<dbReference type="InterPro" id="IPR017157">
    <property type="entry name" value="Arylacetamide_deacetylase"/>
</dbReference>
<dbReference type="InterPro" id="IPR029058">
    <property type="entry name" value="AB_hydrolase_fold"/>
</dbReference>
<comment type="similarity">
    <text evidence="1">Belongs to the 'GDXG' lipolytic enzyme family.</text>
</comment>
<sequence>MYGLIHRPVPPDIDQPQKLKLIDELGRITRFLEGIFEYLRISPASKPLKIIVDLVLALLTNPVAYIDYNIEITETVLNGVPVHIYTPSRQTKPLPVFVFFHGGGWTWFSVGTYNAALRNFANKTNHIVIAVDYRKAPQDVFPAAYEDCLAVTEYVIYNHTNFNIKPDSISVAGDGSGGNLAAAVAITLKDNIRLQLLINPALQMMNFKTPSYIDNNDILAGLTSPEKSAAAWLRYAGMSLDFKPILLQNKHISLKLHSKYWSLINSKERIPKHLNITRRKTVRPKQQSERISVVFDSLVKDYRLCPMFASDVSGVPNAYIITSQYDVLRDEAIMYSDRLQRSGVKVKLRHYFKGFHGFFHFAHKCLLQFKEAKLALDHLVSFLNFQYDTNSG</sequence>
<dbReference type="GO" id="GO:0016020">
    <property type="term" value="C:membrane"/>
    <property type="evidence" value="ECO:0007669"/>
    <property type="project" value="InterPro"/>
</dbReference>
<keyword evidence="5" id="KW-1185">Reference proteome</keyword>
<dbReference type="GO" id="GO:0052689">
    <property type="term" value="F:carboxylic ester hydrolase activity"/>
    <property type="evidence" value="ECO:0007669"/>
    <property type="project" value="InterPro"/>
</dbReference>
<evidence type="ECO:0000256" key="1">
    <source>
        <dbReference type="ARBA" id="ARBA00010515"/>
    </source>
</evidence>
<evidence type="ECO:0000313" key="5">
    <source>
        <dbReference type="Proteomes" id="UP000030746"/>
    </source>
</evidence>
<dbReference type="SUPFAM" id="SSF53474">
    <property type="entry name" value="alpha/beta-Hydrolases"/>
    <property type="match status" value="1"/>
</dbReference>
<dbReference type="CTD" id="20236834"/>
<evidence type="ECO:0000259" key="3">
    <source>
        <dbReference type="Pfam" id="PF07859"/>
    </source>
</evidence>
<dbReference type="KEGG" id="lgi:LOTGIDRAFT_155791"/>
<proteinExistence type="inferred from homology"/>
<evidence type="ECO:0000256" key="2">
    <source>
        <dbReference type="ARBA" id="ARBA00022801"/>
    </source>
</evidence>
<dbReference type="ESTHER" id="lotgi-v3zk54">
    <property type="family name" value="Arylacetamide_deacetylase"/>
</dbReference>
<gene>
    <name evidence="4" type="ORF">LOTGIDRAFT_155791</name>
</gene>
<keyword evidence="2" id="KW-0378">Hydrolase</keyword>
<dbReference type="RefSeq" id="XP_009066563.1">
    <property type="nucleotide sequence ID" value="XM_009068315.1"/>
</dbReference>
<dbReference type="PANTHER" id="PTHR48081:SF8">
    <property type="entry name" value="ALPHA_BETA HYDROLASE FOLD-3 DOMAIN-CONTAINING PROTEIN-RELATED"/>
    <property type="match status" value="1"/>
</dbReference>
<dbReference type="Proteomes" id="UP000030746">
    <property type="component" value="Unassembled WGS sequence"/>
</dbReference>
<dbReference type="GeneID" id="20236834"/>
<protein>
    <recommendedName>
        <fullName evidence="3">Alpha/beta hydrolase fold-3 domain-containing protein</fullName>
    </recommendedName>
</protein>